<dbReference type="STRING" id="877500.GCA_000935065_02846"/>
<protein>
    <recommendedName>
        <fullName evidence="5">Organic solvent tolerance protein OstA</fullName>
    </recommendedName>
</protein>
<accession>A0A4Q0Y1Y1</accession>
<feature type="compositionally biased region" description="Basic and acidic residues" evidence="1">
    <location>
        <begin position="44"/>
        <end position="66"/>
    </location>
</feature>
<keyword evidence="4" id="KW-1185">Reference proteome</keyword>
<organism evidence="3 4">
    <name type="scientific">Halarcobacter anaerophilus</name>
    <dbReference type="NCBI Taxonomy" id="877500"/>
    <lineage>
        <taxon>Bacteria</taxon>
        <taxon>Pseudomonadati</taxon>
        <taxon>Campylobacterota</taxon>
        <taxon>Epsilonproteobacteria</taxon>
        <taxon>Campylobacterales</taxon>
        <taxon>Arcobacteraceae</taxon>
        <taxon>Halarcobacter</taxon>
    </lineage>
</organism>
<feature type="chain" id="PRO_5020578105" description="Organic solvent tolerance protein OstA" evidence="2">
    <location>
        <begin position="19"/>
        <end position="98"/>
    </location>
</feature>
<comment type="caution">
    <text evidence="3">The sequence shown here is derived from an EMBL/GenBank/DDBJ whole genome shotgun (WGS) entry which is preliminary data.</text>
</comment>
<evidence type="ECO:0008006" key="5">
    <source>
        <dbReference type="Google" id="ProtNLM"/>
    </source>
</evidence>
<feature type="signal peptide" evidence="2">
    <location>
        <begin position="1"/>
        <end position="18"/>
    </location>
</feature>
<dbReference type="EMBL" id="PDKO01000002">
    <property type="protein sequence ID" value="RXJ64100.1"/>
    <property type="molecule type" value="Genomic_DNA"/>
</dbReference>
<keyword evidence="2" id="KW-0732">Signal</keyword>
<dbReference type="RefSeq" id="WP_044418913.1">
    <property type="nucleotide sequence ID" value="NZ_CP041070.1"/>
</dbReference>
<evidence type="ECO:0000256" key="1">
    <source>
        <dbReference type="SAM" id="MobiDB-lite"/>
    </source>
</evidence>
<evidence type="ECO:0000256" key="2">
    <source>
        <dbReference type="SAM" id="SignalP"/>
    </source>
</evidence>
<evidence type="ECO:0000313" key="4">
    <source>
        <dbReference type="Proteomes" id="UP000290191"/>
    </source>
</evidence>
<sequence>MYKVAILFIPLLFSLLFADDVNLENKDLDIKLVEPKQTIEKTKKDYEKKEDTPLKKEAVPLKKSEEDKENDLEFSGNVDINKDTKTIEGVNVNIGTKF</sequence>
<feature type="region of interest" description="Disordered" evidence="1">
    <location>
        <begin position="44"/>
        <end position="70"/>
    </location>
</feature>
<gene>
    <name evidence="3" type="ORF">CRV06_03935</name>
</gene>
<proteinExistence type="predicted"/>
<name>A0A4Q0Y1Y1_9BACT</name>
<dbReference type="AlphaFoldDB" id="A0A4Q0Y1Y1"/>
<dbReference type="Proteomes" id="UP000290191">
    <property type="component" value="Unassembled WGS sequence"/>
</dbReference>
<reference evidence="3 4" key="1">
    <citation type="submission" date="2017-10" db="EMBL/GenBank/DDBJ databases">
        <title>Genomics of the genus Arcobacter.</title>
        <authorList>
            <person name="Perez-Cataluna A."/>
            <person name="Figueras M.J."/>
        </authorList>
    </citation>
    <scope>NUCLEOTIDE SEQUENCE [LARGE SCALE GENOMIC DNA]</scope>
    <source>
        <strain evidence="3 4">DSM 24636</strain>
    </source>
</reference>
<evidence type="ECO:0000313" key="3">
    <source>
        <dbReference type="EMBL" id="RXJ64100.1"/>
    </source>
</evidence>